<evidence type="ECO:0000259" key="1">
    <source>
        <dbReference type="Pfam" id="PF26209"/>
    </source>
</evidence>
<dbReference type="RefSeq" id="WP_265375643.1">
    <property type="nucleotide sequence ID" value="NZ_JAMQPV010000001.1"/>
</dbReference>
<evidence type="ECO:0000313" key="3">
    <source>
        <dbReference type="Proteomes" id="UP001209737"/>
    </source>
</evidence>
<dbReference type="Proteomes" id="UP001209737">
    <property type="component" value="Unassembled WGS sequence"/>
</dbReference>
<protein>
    <recommendedName>
        <fullName evidence="1">Putative phage tail fibre C-terminal domain-containing protein</fullName>
    </recommendedName>
</protein>
<name>A0ABT3LYK9_9LEPT</name>
<proteinExistence type="predicted"/>
<gene>
    <name evidence="2" type="ORF">ND812_11950</name>
</gene>
<organism evidence="2 3">
    <name type="scientific">Leptospira limi</name>
    <dbReference type="NCBI Taxonomy" id="2950023"/>
    <lineage>
        <taxon>Bacteria</taxon>
        <taxon>Pseudomonadati</taxon>
        <taxon>Spirochaetota</taxon>
        <taxon>Spirochaetia</taxon>
        <taxon>Leptospirales</taxon>
        <taxon>Leptospiraceae</taxon>
        <taxon>Leptospira</taxon>
    </lineage>
</organism>
<evidence type="ECO:0000313" key="2">
    <source>
        <dbReference type="EMBL" id="MCW7462805.1"/>
    </source>
</evidence>
<reference evidence="2 3" key="1">
    <citation type="submission" date="2022-06" db="EMBL/GenBank/DDBJ databases">
        <title>Leptospira isolates from biofilms formed at urban environments.</title>
        <authorList>
            <person name="Ribeiro P.S."/>
            <person name="Sousa T."/>
            <person name="Carvalho N."/>
            <person name="Aburjaile F."/>
            <person name="Neves F."/>
            <person name="Oliveira D."/>
            <person name="Blanco L."/>
            <person name="Lima J."/>
            <person name="Costa F."/>
            <person name="Brenig B."/>
            <person name="Soares S."/>
            <person name="Ramos R."/>
            <person name="Goes-Neto A."/>
            <person name="Matiuzzi M."/>
            <person name="Azevedo V."/>
            <person name="Ristow P."/>
        </authorList>
    </citation>
    <scope>NUCLEOTIDE SEQUENCE [LARGE SCALE GENOMIC DNA]</scope>
    <source>
        <strain evidence="2 3">VSF25</strain>
    </source>
</reference>
<dbReference type="InterPro" id="IPR058970">
    <property type="entry name" value="Phage_phiTE_241_C"/>
</dbReference>
<dbReference type="Pfam" id="PF26209">
    <property type="entry name" value="Phage_phiTE_241_C"/>
    <property type="match status" value="1"/>
</dbReference>
<sequence length="430" mass="47830">MSKGIYSAWLDWPVGGEIFANIYATDWENEYVEFAEISDLDDLRDSILDQFNELTERFDRLAHGEAPSQDSRNGHRKYLWEFFELISTDQIDGYKQQMQFFSNALGEKINGLDSDSATGIIISNANPVRPRIVQNKPKWEDIQLKPSVFPPAIHSHEPSDFPDLTLEINSKIPLSQKGVSNGVASLDASGKIPASQVPVFDPALQIVNTIVQRNALTPIGNLPVYVKDATGDPTVSTGGAFYLFEIASSTWIKLSEMESMDIIQSWINIIDKPTTFPPDPHSHTIANITGLQTQLDSKRNNGNIPASEIEESIYKRFVSDSEKRVWNNEVFEFGELYGSIPFGTIFNGNRTVKVKLIGNLTISSLNGGYEGNVYLIVFTQDETGGRTITLPSNVKIPTGESPDLGANKVSILTMYFDGTNYLGSWKKGWT</sequence>
<keyword evidence="3" id="KW-1185">Reference proteome</keyword>
<comment type="caution">
    <text evidence="2">The sequence shown here is derived from an EMBL/GenBank/DDBJ whole genome shotgun (WGS) entry which is preliminary data.</text>
</comment>
<accession>A0ABT3LYK9</accession>
<feature type="domain" description="Putative phage tail fibre C-terminal" evidence="1">
    <location>
        <begin position="354"/>
        <end position="420"/>
    </location>
</feature>
<dbReference type="EMBL" id="JAMQPV010000001">
    <property type="protein sequence ID" value="MCW7462805.1"/>
    <property type="molecule type" value="Genomic_DNA"/>
</dbReference>